<gene>
    <name evidence="2" type="ORF">CBI38_29105</name>
</gene>
<dbReference type="AlphaFoldDB" id="A0A2S2C2B6"/>
<keyword evidence="1" id="KW-0812">Transmembrane</keyword>
<sequence length="267" mass="28701">MNKILRITALSFFVGSVGYYLWYGLGNRGATDYGIEGLAWVGPQMIWPILATTLLIMVFAFTGDSVMAALTGTNSAAFRNGSVGIGTVRAVRQTGMTLNDQPEVRIDLGVEDADGKTFESHAKMIVPLTELALLRPGVVLPVRYVPGRTDKVEIDRSGDTAAATEAWNHTMIRQGITSVDKLDIAARGVAAQAVVQSLSVPGEIRNGHPKVHLGLVVSRPDGSTFTTRVEKFLPSRSVAHVQVGRVLDVHYLPANEQEVVLALPVNA</sequence>
<feature type="transmembrane region" description="Helical" evidence="1">
    <location>
        <begin position="7"/>
        <end position="25"/>
    </location>
</feature>
<protein>
    <submittedName>
        <fullName evidence="2">Uncharacterized protein</fullName>
    </submittedName>
</protein>
<feature type="transmembrane region" description="Helical" evidence="1">
    <location>
        <begin position="45"/>
        <end position="70"/>
    </location>
</feature>
<proteinExistence type="predicted"/>
<dbReference type="RefSeq" id="WP_109334465.1">
    <property type="nucleotide sequence ID" value="NZ_CP021354.1"/>
</dbReference>
<dbReference type="Proteomes" id="UP000245711">
    <property type="component" value="Chromosome"/>
</dbReference>
<organism evidence="2 3">
    <name type="scientific">Rhodococcus oxybenzonivorans</name>
    <dbReference type="NCBI Taxonomy" id="1990687"/>
    <lineage>
        <taxon>Bacteria</taxon>
        <taxon>Bacillati</taxon>
        <taxon>Actinomycetota</taxon>
        <taxon>Actinomycetes</taxon>
        <taxon>Mycobacteriales</taxon>
        <taxon>Nocardiaceae</taxon>
        <taxon>Rhodococcus</taxon>
    </lineage>
</organism>
<evidence type="ECO:0000256" key="1">
    <source>
        <dbReference type="SAM" id="Phobius"/>
    </source>
</evidence>
<evidence type="ECO:0000313" key="3">
    <source>
        <dbReference type="Proteomes" id="UP000245711"/>
    </source>
</evidence>
<dbReference type="EMBL" id="CP021354">
    <property type="protein sequence ID" value="AWK75012.1"/>
    <property type="molecule type" value="Genomic_DNA"/>
</dbReference>
<keyword evidence="3" id="KW-1185">Reference proteome</keyword>
<reference evidence="2 3" key="1">
    <citation type="submission" date="2017-05" db="EMBL/GenBank/DDBJ databases">
        <title>Isolation of Rhodococcus sp. S2-17 biodegrading of BP-3.</title>
        <authorList>
            <person name="Lee Y."/>
            <person name="Kim K.H."/>
            <person name="Chun B.H."/>
            <person name="Jung H.S."/>
            <person name="Jeon C.O."/>
        </authorList>
    </citation>
    <scope>NUCLEOTIDE SEQUENCE [LARGE SCALE GENOMIC DNA]</scope>
    <source>
        <strain evidence="2 3">S2-17</strain>
    </source>
</reference>
<dbReference type="KEGG" id="roz:CBI38_29105"/>
<accession>A0A2S2C2B6</accession>
<evidence type="ECO:0000313" key="2">
    <source>
        <dbReference type="EMBL" id="AWK75012.1"/>
    </source>
</evidence>
<keyword evidence="1" id="KW-0472">Membrane</keyword>
<name>A0A2S2C2B6_9NOCA</name>
<keyword evidence="1" id="KW-1133">Transmembrane helix</keyword>
<dbReference type="OrthoDB" id="5065240at2"/>